<protein>
    <submittedName>
        <fullName evidence="1">2987_t:CDS:1</fullName>
    </submittedName>
</protein>
<evidence type="ECO:0000313" key="1">
    <source>
        <dbReference type="EMBL" id="CAG8656709.1"/>
    </source>
</evidence>
<dbReference type="Proteomes" id="UP000789759">
    <property type="component" value="Unassembled WGS sequence"/>
</dbReference>
<proteinExistence type="predicted"/>
<dbReference type="EMBL" id="CAJVQA010007438">
    <property type="protein sequence ID" value="CAG8656709.1"/>
    <property type="molecule type" value="Genomic_DNA"/>
</dbReference>
<reference evidence="1" key="1">
    <citation type="submission" date="2021-06" db="EMBL/GenBank/DDBJ databases">
        <authorList>
            <person name="Kallberg Y."/>
            <person name="Tangrot J."/>
            <person name="Rosling A."/>
        </authorList>
    </citation>
    <scope>NUCLEOTIDE SEQUENCE</scope>
    <source>
        <strain evidence="1">FL966</strain>
    </source>
</reference>
<evidence type="ECO:0000313" key="2">
    <source>
        <dbReference type="Proteomes" id="UP000789759"/>
    </source>
</evidence>
<accession>A0A9N9DX93</accession>
<dbReference type="OrthoDB" id="2422809at2759"/>
<gene>
    <name evidence="1" type="ORF">CPELLU_LOCUS9607</name>
</gene>
<sequence length="276" mass="31741">MKNLLKSYFGNDLLLEIHASLNNLDPLHYLVTQVQNLIHPHGQGILGLVHAFSSNLDNIQEYVQKIVLTYVRIFTNIITANAYHRMFKAIIETVNELCKQEVQIKHIHDNGWKVILDDLDVAQAKGLGLVLEDLDLTKTWKTHLTYIFKSYYLKSLMYEILVADKERVDAIFYEFFISDKDGASASLNYYYSHILKEDWCNARETTNIAESAHADANREEIKMNLLLAIRNQKYKKKESASSTKKVSPNSNATAIGNEELNDIDLEIAKHEKLRKL</sequence>
<feature type="non-terminal residue" evidence="1">
    <location>
        <position position="276"/>
    </location>
</feature>
<dbReference type="AlphaFoldDB" id="A0A9N9DX93"/>
<organism evidence="1 2">
    <name type="scientific">Cetraspora pellucida</name>
    <dbReference type="NCBI Taxonomy" id="1433469"/>
    <lineage>
        <taxon>Eukaryota</taxon>
        <taxon>Fungi</taxon>
        <taxon>Fungi incertae sedis</taxon>
        <taxon>Mucoromycota</taxon>
        <taxon>Glomeromycotina</taxon>
        <taxon>Glomeromycetes</taxon>
        <taxon>Diversisporales</taxon>
        <taxon>Gigasporaceae</taxon>
        <taxon>Cetraspora</taxon>
    </lineage>
</organism>
<feature type="non-terminal residue" evidence="1">
    <location>
        <position position="1"/>
    </location>
</feature>
<keyword evidence="2" id="KW-1185">Reference proteome</keyword>
<name>A0A9N9DX93_9GLOM</name>
<comment type="caution">
    <text evidence="1">The sequence shown here is derived from an EMBL/GenBank/DDBJ whole genome shotgun (WGS) entry which is preliminary data.</text>
</comment>